<accession>A0A9Q0Q896</accession>
<dbReference type="GO" id="GO:0003680">
    <property type="term" value="F:minor groove of adenine-thymine-rich DNA binding"/>
    <property type="evidence" value="ECO:0007669"/>
    <property type="project" value="UniProtKB-UniRule"/>
</dbReference>
<evidence type="ECO:0000313" key="8">
    <source>
        <dbReference type="EMBL" id="KAJ6701711.1"/>
    </source>
</evidence>
<keyword evidence="4 5" id="KW-0539">Nucleus</keyword>
<evidence type="ECO:0000256" key="6">
    <source>
        <dbReference type="SAM" id="Phobius"/>
    </source>
</evidence>
<keyword evidence="6" id="KW-0812">Transmembrane</keyword>
<keyword evidence="6" id="KW-0472">Membrane</keyword>
<keyword evidence="6" id="KW-1133">Transmembrane helix</keyword>
<feature type="transmembrane region" description="Helical" evidence="6">
    <location>
        <begin position="207"/>
        <end position="229"/>
    </location>
</feature>
<reference evidence="8" key="2">
    <citation type="journal article" date="2023" name="Int. J. Mol. Sci.">
        <title>De Novo Assembly and Annotation of 11 Diverse Shrub Willow (Salix) Genomes Reveals Novel Gene Organization in Sex-Linked Regions.</title>
        <authorList>
            <person name="Hyden B."/>
            <person name="Feng K."/>
            <person name="Yates T.B."/>
            <person name="Jawdy S."/>
            <person name="Cereghino C."/>
            <person name="Smart L.B."/>
            <person name="Muchero W."/>
        </authorList>
    </citation>
    <scope>NUCLEOTIDE SEQUENCE</scope>
    <source>
        <tissue evidence="8">Shoot tip</tissue>
    </source>
</reference>
<keyword evidence="1 5" id="KW-0805">Transcription regulation</keyword>
<organism evidence="8 9">
    <name type="scientific">Salix koriyanagi</name>
    <dbReference type="NCBI Taxonomy" id="2511006"/>
    <lineage>
        <taxon>Eukaryota</taxon>
        <taxon>Viridiplantae</taxon>
        <taxon>Streptophyta</taxon>
        <taxon>Embryophyta</taxon>
        <taxon>Tracheophyta</taxon>
        <taxon>Spermatophyta</taxon>
        <taxon>Magnoliopsida</taxon>
        <taxon>eudicotyledons</taxon>
        <taxon>Gunneridae</taxon>
        <taxon>Pentapetalae</taxon>
        <taxon>rosids</taxon>
        <taxon>fabids</taxon>
        <taxon>Malpighiales</taxon>
        <taxon>Salicaceae</taxon>
        <taxon>Saliceae</taxon>
        <taxon>Salix</taxon>
    </lineage>
</organism>
<comment type="subcellular location">
    <subcellularLocation>
        <location evidence="5">Nucleus</location>
    </subcellularLocation>
</comment>
<dbReference type="Proteomes" id="UP001151752">
    <property type="component" value="Chromosome 1"/>
</dbReference>
<gene>
    <name evidence="8" type="ORF">OIU74_012978</name>
</gene>
<comment type="domain">
    <text evidence="5">The PPC domain mediates interactions between AHL proteins.</text>
</comment>
<protein>
    <recommendedName>
        <fullName evidence="5">AT-hook motif nuclear-localized protein</fullName>
    </recommendedName>
</protein>
<evidence type="ECO:0000256" key="1">
    <source>
        <dbReference type="ARBA" id="ARBA00023015"/>
    </source>
</evidence>
<evidence type="ECO:0000256" key="5">
    <source>
        <dbReference type="RuleBase" id="RU367031"/>
    </source>
</evidence>
<dbReference type="PANTHER" id="PTHR31500:SF64">
    <property type="entry name" value="AT-HOOK MOTIF NUCLEAR-LOCALIZED PROTEIN 12-RELATED"/>
    <property type="match status" value="1"/>
</dbReference>
<evidence type="ECO:0000313" key="9">
    <source>
        <dbReference type="Proteomes" id="UP001151752"/>
    </source>
</evidence>
<name>A0A9Q0Q896_9ROSI</name>
<dbReference type="GO" id="GO:0005634">
    <property type="term" value="C:nucleus"/>
    <property type="evidence" value="ECO:0007669"/>
    <property type="project" value="UniProtKB-SubCell"/>
</dbReference>
<proteinExistence type="predicted"/>
<dbReference type="CDD" id="cd11378">
    <property type="entry name" value="DUF296"/>
    <property type="match status" value="1"/>
</dbReference>
<reference evidence="8" key="1">
    <citation type="submission" date="2022-11" db="EMBL/GenBank/DDBJ databases">
        <authorList>
            <person name="Hyden B.L."/>
            <person name="Feng K."/>
            <person name="Yates T."/>
            <person name="Jawdy S."/>
            <person name="Smart L.B."/>
            <person name="Muchero W."/>
        </authorList>
    </citation>
    <scope>NUCLEOTIDE SEQUENCE</scope>
    <source>
        <tissue evidence="8">Shoot tip</tissue>
    </source>
</reference>
<evidence type="ECO:0000256" key="4">
    <source>
        <dbReference type="ARBA" id="ARBA00023242"/>
    </source>
</evidence>
<dbReference type="InterPro" id="IPR039605">
    <property type="entry name" value="AHL"/>
</dbReference>
<dbReference type="InterPro" id="IPR005175">
    <property type="entry name" value="PPC_dom"/>
</dbReference>
<feature type="transmembrane region" description="Helical" evidence="6">
    <location>
        <begin position="252"/>
        <end position="277"/>
    </location>
</feature>
<dbReference type="Gene3D" id="3.30.1330.80">
    <property type="entry name" value="Hypothetical protein, similar to alpha- acetolactate decarboxylase, domain 2"/>
    <property type="match status" value="2"/>
</dbReference>
<evidence type="ECO:0000259" key="7">
    <source>
        <dbReference type="Pfam" id="PF03479"/>
    </source>
</evidence>
<keyword evidence="9" id="KW-1185">Reference proteome</keyword>
<comment type="function">
    <text evidence="5">Transcription factor that specifically binds AT-rich DNA sequences related to the nuclear matrix attachment regions (MARs).</text>
</comment>
<evidence type="ECO:0000256" key="3">
    <source>
        <dbReference type="ARBA" id="ARBA00023163"/>
    </source>
</evidence>
<dbReference type="PANTHER" id="PTHR31500">
    <property type="entry name" value="AT-HOOK MOTIF NUCLEAR-LOCALIZED PROTEIN 9"/>
    <property type="match status" value="1"/>
</dbReference>
<dbReference type="SUPFAM" id="SSF117856">
    <property type="entry name" value="AF0104/ALDC/Ptd012-like"/>
    <property type="match status" value="2"/>
</dbReference>
<dbReference type="Pfam" id="PF03479">
    <property type="entry name" value="PCC"/>
    <property type="match status" value="1"/>
</dbReference>
<keyword evidence="2 5" id="KW-0238">DNA-binding</keyword>
<feature type="domain" description="PPC" evidence="7">
    <location>
        <begin position="107"/>
        <end position="273"/>
    </location>
</feature>
<dbReference type="AlphaFoldDB" id="A0A9Q0Q896"/>
<evidence type="ECO:0000256" key="2">
    <source>
        <dbReference type="ARBA" id="ARBA00023125"/>
    </source>
</evidence>
<sequence length="296" mass="31721">MGWKRKPCHFLIGSSPYHIHRGSGFLGPRYGSQHGVSHAAPAFRSLSNPHLAAQSNPGLSSTVPSIFNRAPNVNFGQDINVAATSDSAILLDVAFSPHVISIGVGERPRAICILSGTGAVSSVTLRQPASSESSITYEVQGSKIRRKSKHLSLSGNASRDRMEKKLQLKMDQSENAFGQVIFLIYHSDEKMEAPSRRKLHDREPNKMCIVGFGSGHFEILCLSGSYLVAEDGGPHNRTGGISASLSSPDGHVIGGALAMLIAASPVQVVVCSFVYGVSKDKQSQPSPKRKRCHILA</sequence>
<dbReference type="EMBL" id="JAPFFM010000016">
    <property type="protein sequence ID" value="KAJ6701711.1"/>
    <property type="molecule type" value="Genomic_DNA"/>
</dbReference>
<comment type="caution">
    <text evidence="8">The sequence shown here is derived from an EMBL/GenBank/DDBJ whole genome shotgun (WGS) entry which is preliminary data.</text>
</comment>
<keyword evidence="3 5" id="KW-0804">Transcription</keyword>